<keyword evidence="3" id="KW-1185">Reference proteome</keyword>
<feature type="signal peptide" evidence="1">
    <location>
        <begin position="1"/>
        <end position="36"/>
    </location>
</feature>
<evidence type="ECO:0000313" key="3">
    <source>
        <dbReference type="Proteomes" id="UP000614996"/>
    </source>
</evidence>
<sequence>MPWHSGTGRIGRWARVGAAAVLGGVAVLTVAAPAAAGDAPAGFWYGTDSSTMSPTGTGPYHEPVIGGSYGGYLGMTANWANLTGCHKVVVWSATNAAQASRNHTTYHLGIGTGAYYFMGGPGVDPHYTGGTGEAYAWGERQAADALSHLAHQTIDYPVVFADIELPGHSPSYTPADDNGWNSVYTSPCSGVVRKSSVPISVDRADLNGFAAYLTTHSPDKLGVYSAPDIWSSIFGTGTDASIPNTYEWTYESFTSSLSHHPYGWCLSGTSTCARFFGGQSSSSRYALMWQWSGGGGSRNGYGDFDQIDAARTP</sequence>
<feature type="chain" id="PRO_5039578222" evidence="1">
    <location>
        <begin position="37"/>
        <end position="313"/>
    </location>
</feature>
<organism evidence="2 3">
    <name type="scientific">Actinocatenispora comari</name>
    <dbReference type="NCBI Taxonomy" id="2807577"/>
    <lineage>
        <taxon>Bacteria</taxon>
        <taxon>Bacillati</taxon>
        <taxon>Actinomycetota</taxon>
        <taxon>Actinomycetes</taxon>
        <taxon>Micromonosporales</taxon>
        <taxon>Micromonosporaceae</taxon>
        <taxon>Actinocatenispora</taxon>
    </lineage>
</organism>
<protein>
    <submittedName>
        <fullName evidence="2">Uncharacterized protein</fullName>
    </submittedName>
</protein>
<evidence type="ECO:0000256" key="1">
    <source>
        <dbReference type="SAM" id="SignalP"/>
    </source>
</evidence>
<dbReference type="RefSeq" id="WP_207128541.1">
    <property type="nucleotide sequence ID" value="NZ_BOPO01000128.1"/>
</dbReference>
<dbReference type="AlphaFoldDB" id="A0A8J4AH03"/>
<dbReference type="Gene3D" id="3.20.20.80">
    <property type="entry name" value="Glycosidases"/>
    <property type="match status" value="1"/>
</dbReference>
<keyword evidence="1" id="KW-0732">Signal</keyword>
<dbReference type="EMBL" id="BOPO01000128">
    <property type="protein sequence ID" value="GIL30958.1"/>
    <property type="molecule type" value="Genomic_DNA"/>
</dbReference>
<dbReference type="Proteomes" id="UP000614996">
    <property type="component" value="Unassembled WGS sequence"/>
</dbReference>
<proteinExistence type="predicted"/>
<reference evidence="3" key="1">
    <citation type="journal article" date="2021" name="Int. J. Syst. Evol. Microbiol.">
        <title>Actinocatenispora comari sp. nov., an endophytic actinomycete isolated from aerial parts of Comarum salesowianum.</title>
        <authorList>
            <person name="Oyunbileg N."/>
            <person name="Iizaka Y."/>
            <person name="Hamada M."/>
            <person name="Davaapurev B.O."/>
            <person name="Fukumoto A."/>
            <person name="Tsetseg B."/>
            <person name="Kato F."/>
            <person name="Tamura T."/>
            <person name="Batkhuu J."/>
            <person name="Anzai Y."/>
        </authorList>
    </citation>
    <scope>NUCLEOTIDE SEQUENCE [LARGE SCALE GENOMIC DNA]</scope>
    <source>
        <strain evidence="3">NUM-2625</strain>
    </source>
</reference>
<comment type="caution">
    <text evidence="2">The sequence shown here is derived from an EMBL/GenBank/DDBJ whole genome shotgun (WGS) entry which is preliminary data.</text>
</comment>
<evidence type="ECO:0000313" key="2">
    <source>
        <dbReference type="EMBL" id="GIL30958.1"/>
    </source>
</evidence>
<name>A0A8J4AH03_9ACTN</name>
<accession>A0A8J4AH03</accession>
<gene>
    <name evidence="2" type="ORF">NUM_62120</name>
</gene>